<protein>
    <submittedName>
        <fullName evidence="2">Uncharacterized protein</fullName>
    </submittedName>
</protein>
<evidence type="ECO:0000256" key="1">
    <source>
        <dbReference type="SAM" id="Phobius"/>
    </source>
</evidence>
<feature type="transmembrane region" description="Helical" evidence="1">
    <location>
        <begin position="12"/>
        <end position="31"/>
    </location>
</feature>
<sequence length="83" mass="8932">MPNQITYKQAQAIKHALYVIIFLLVSLIVAACDNSGSNGYDGSHKNEMDILNNIDGNLASAASDLDRIANKLCPTEYDCTNAG</sequence>
<proteinExistence type="predicted"/>
<keyword evidence="1" id="KW-0812">Transmembrane</keyword>
<accession>A0A3L8PVV5</accession>
<reference evidence="2 3" key="1">
    <citation type="submission" date="2018-09" db="EMBL/GenBank/DDBJ databases">
        <title>Phylogeny of the Shewanellaceae, and recommendation for two new genera, Pseudoshewanella and Parashewanella.</title>
        <authorList>
            <person name="Wang G."/>
        </authorList>
    </citation>
    <scope>NUCLEOTIDE SEQUENCE [LARGE SCALE GENOMIC DNA]</scope>
    <source>
        <strain evidence="2 3">C51</strain>
    </source>
</reference>
<keyword evidence="1" id="KW-0472">Membrane</keyword>
<name>A0A3L8PVV5_9GAMM</name>
<evidence type="ECO:0000313" key="2">
    <source>
        <dbReference type="EMBL" id="RLV59471.1"/>
    </source>
</evidence>
<dbReference type="RefSeq" id="WP_121839218.1">
    <property type="nucleotide sequence ID" value="NZ_ML014782.1"/>
</dbReference>
<evidence type="ECO:0000313" key="3">
    <source>
        <dbReference type="Proteomes" id="UP000281474"/>
    </source>
</evidence>
<gene>
    <name evidence="2" type="ORF">D5018_11840</name>
</gene>
<comment type="caution">
    <text evidence="2">The sequence shown here is derived from an EMBL/GenBank/DDBJ whole genome shotgun (WGS) entry which is preliminary data.</text>
</comment>
<keyword evidence="1" id="KW-1133">Transmembrane helix</keyword>
<dbReference type="EMBL" id="QZEI01000033">
    <property type="protein sequence ID" value="RLV59471.1"/>
    <property type="molecule type" value="Genomic_DNA"/>
</dbReference>
<dbReference type="AlphaFoldDB" id="A0A3L8PVV5"/>
<organism evidence="2 3">
    <name type="scientific">Parashewanella curva</name>
    <dbReference type="NCBI Taxonomy" id="2338552"/>
    <lineage>
        <taxon>Bacteria</taxon>
        <taxon>Pseudomonadati</taxon>
        <taxon>Pseudomonadota</taxon>
        <taxon>Gammaproteobacteria</taxon>
        <taxon>Alteromonadales</taxon>
        <taxon>Shewanellaceae</taxon>
        <taxon>Parashewanella</taxon>
    </lineage>
</organism>
<keyword evidence="3" id="KW-1185">Reference proteome</keyword>
<dbReference type="Proteomes" id="UP000281474">
    <property type="component" value="Unassembled WGS sequence"/>
</dbReference>